<sequence length="175" mass="20536">MLRGEGSHAAQGRKERAEAARRMRERINEDEGEEFVRMKEEQRRKQKEESLSSESELGEFEIGVNVGREESDDSQGEQEEEFEEVADEPMEEAEQPQEEEEDDDLPMFQENYNALFSMDFVEIKYPHDKTMKALGMIKDVELVLKNMHLAKFFSHRMESYKELTCEFLDSLSPII</sequence>
<name>A0A6D2IF91_9BRAS</name>
<reference evidence="3" key="1">
    <citation type="submission" date="2020-01" db="EMBL/GenBank/DDBJ databases">
        <authorList>
            <person name="Mishra B."/>
        </authorList>
    </citation>
    <scope>NUCLEOTIDE SEQUENCE [LARGE SCALE GENOMIC DNA]</scope>
</reference>
<gene>
    <name evidence="3" type="ORF">MERR_LOCUS11118</name>
</gene>
<feature type="compositionally biased region" description="Acidic residues" evidence="1">
    <location>
        <begin position="70"/>
        <end position="104"/>
    </location>
</feature>
<feature type="region of interest" description="Disordered" evidence="1">
    <location>
        <begin position="1"/>
        <end position="104"/>
    </location>
</feature>
<accession>A0A6D2IF91</accession>
<protein>
    <recommendedName>
        <fullName evidence="2">Arabidopsis retrotransposon Orf1 C-terminal domain-containing protein</fullName>
    </recommendedName>
</protein>
<dbReference type="Pfam" id="PF03078">
    <property type="entry name" value="ATHILA"/>
    <property type="match status" value="1"/>
</dbReference>
<evidence type="ECO:0000313" key="4">
    <source>
        <dbReference type="Proteomes" id="UP000467841"/>
    </source>
</evidence>
<evidence type="ECO:0000313" key="3">
    <source>
        <dbReference type="EMBL" id="CAA7023883.1"/>
    </source>
</evidence>
<comment type="caution">
    <text evidence="3">The sequence shown here is derived from an EMBL/GenBank/DDBJ whole genome shotgun (WGS) entry which is preliminary data.</text>
</comment>
<evidence type="ECO:0000256" key="1">
    <source>
        <dbReference type="SAM" id="MobiDB-lite"/>
    </source>
</evidence>
<dbReference type="AlphaFoldDB" id="A0A6D2IF91"/>
<feature type="domain" description="Arabidopsis retrotransposon Orf1 C-terminal" evidence="2">
    <location>
        <begin position="80"/>
        <end position="171"/>
    </location>
</feature>
<proteinExistence type="predicted"/>
<evidence type="ECO:0000259" key="2">
    <source>
        <dbReference type="Pfam" id="PF03078"/>
    </source>
</evidence>
<keyword evidence="4" id="KW-1185">Reference proteome</keyword>
<organism evidence="3 4">
    <name type="scientific">Microthlaspi erraticum</name>
    <dbReference type="NCBI Taxonomy" id="1685480"/>
    <lineage>
        <taxon>Eukaryota</taxon>
        <taxon>Viridiplantae</taxon>
        <taxon>Streptophyta</taxon>
        <taxon>Embryophyta</taxon>
        <taxon>Tracheophyta</taxon>
        <taxon>Spermatophyta</taxon>
        <taxon>Magnoliopsida</taxon>
        <taxon>eudicotyledons</taxon>
        <taxon>Gunneridae</taxon>
        <taxon>Pentapetalae</taxon>
        <taxon>rosids</taxon>
        <taxon>malvids</taxon>
        <taxon>Brassicales</taxon>
        <taxon>Brassicaceae</taxon>
        <taxon>Coluteocarpeae</taxon>
        <taxon>Microthlaspi</taxon>
    </lineage>
</organism>
<dbReference type="Proteomes" id="UP000467841">
    <property type="component" value="Unassembled WGS sequence"/>
</dbReference>
<dbReference type="InterPro" id="IPR004312">
    <property type="entry name" value="ATHILA_Orf1_C"/>
</dbReference>
<dbReference type="EMBL" id="CACVBM020000832">
    <property type="protein sequence ID" value="CAA7023883.1"/>
    <property type="molecule type" value="Genomic_DNA"/>
</dbReference>
<dbReference type="OrthoDB" id="1750933at2759"/>
<feature type="compositionally biased region" description="Basic and acidic residues" evidence="1">
    <location>
        <begin position="12"/>
        <end position="50"/>
    </location>
</feature>